<evidence type="ECO:0000313" key="2">
    <source>
        <dbReference type="Proteomes" id="UP000886998"/>
    </source>
</evidence>
<accession>A0A8X6YPT3</accession>
<dbReference type="AlphaFoldDB" id="A0A8X6YPT3"/>
<sequence length="326" mass="37799">MEYRCNSCNLDFPDIYDYFHHECKFYDAQYHMQVCNDLSMNSYAFEPFKSSNEGHTASIYLNKEDNMCISKKPRVEAVSQIIDFLQCNENQSWKETPNEKSALENVFNKIEYCTQDQGFTHERIPECNLNQPSTSNGTRQISENIVQNSSIPPSVFSGFGSFQASIWEMNQYHDNNQQTVSAECNPMEYYNIRTVQNCEANDPVVKIGHGYKQEYKSSSQSRMSLENINLNLEKYSEMYRRNLHSLARSNVLYEEQEHEYNECTSQRNAIAILEKECIRNAPVKMSEPCSLLTKCSNFNAGENSPQSGSEYRVDFSNQLQRKVVLL</sequence>
<reference evidence="1" key="1">
    <citation type="submission" date="2020-08" db="EMBL/GenBank/DDBJ databases">
        <title>Multicomponent nature underlies the extraordinary mechanical properties of spider dragline silk.</title>
        <authorList>
            <person name="Kono N."/>
            <person name="Nakamura H."/>
            <person name="Mori M."/>
            <person name="Yoshida Y."/>
            <person name="Ohtoshi R."/>
            <person name="Malay A.D."/>
            <person name="Moran D.A.P."/>
            <person name="Tomita M."/>
            <person name="Numata K."/>
            <person name="Arakawa K."/>
        </authorList>
    </citation>
    <scope>NUCLEOTIDE SEQUENCE</scope>
</reference>
<gene>
    <name evidence="1" type="primary">NCL1_34887</name>
    <name evidence="1" type="ORF">TNIN_312701</name>
</gene>
<protein>
    <submittedName>
        <fullName evidence="1">Zinc finger protein</fullName>
    </submittedName>
</protein>
<proteinExistence type="predicted"/>
<organism evidence="1 2">
    <name type="scientific">Trichonephila inaurata madagascariensis</name>
    <dbReference type="NCBI Taxonomy" id="2747483"/>
    <lineage>
        <taxon>Eukaryota</taxon>
        <taxon>Metazoa</taxon>
        <taxon>Ecdysozoa</taxon>
        <taxon>Arthropoda</taxon>
        <taxon>Chelicerata</taxon>
        <taxon>Arachnida</taxon>
        <taxon>Araneae</taxon>
        <taxon>Araneomorphae</taxon>
        <taxon>Entelegynae</taxon>
        <taxon>Araneoidea</taxon>
        <taxon>Nephilidae</taxon>
        <taxon>Trichonephila</taxon>
        <taxon>Trichonephila inaurata</taxon>
    </lineage>
</organism>
<evidence type="ECO:0000313" key="1">
    <source>
        <dbReference type="EMBL" id="GFY75549.1"/>
    </source>
</evidence>
<keyword evidence="2" id="KW-1185">Reference proteome</keyword>
<dbReference type="OrthoDB" id="10459299at2759"/>
<dbReference type="Proteomes" id="UP000886998">
    <property type="component" value="Unassembled WGS sequence"/>
</dbReference>
<name>A0A8X6YPT3_9ARAC</name>
<dbReference type="EMBL" id="BMAV01021479">
    <property type="protein sequence ID" value="GFY75549.1"/>
    <property type="molecule type" value="Genomic_DNA"/>
</dbReference>
<comment type="caution">
    <text evidence="1">The sequence shown here is derived from an EMBL/GenBank/DDBJ whole genome shotgun (WGS) entry which is preliminary data.</text>
</comment>